<dbReference type="Pfam" id="PF06594">
    <property type="entry name" value="HCBP_related"/>
    <property type="match status" value="1"/>
</dbReference>
<dbReference type="Gene3D" id="2.150.10.10">
    <property type="entry name" value="Serralysin-like metalloprotease, C-terminal"/>
    <property type="match status" value="7"/>
</dbReference>
<dbReference type="PANTHER" id="PTHR38340">
    <property type="entry name" value="S-LAYER PROTEIN"/>
    <property type="match status" value="1"/>
</dbReference>
<name>A0A345JR85_9GAMM</name>
<keyword evidence="3" id="KW-0106">Calcium</keyword>
<dbReference type="Proteomes" id="UP000253862">
    <property type="component" value="Chromosome"/>
</dbReference>
<proteinExistence type="predicted"/>
<dbReference type="InterPro" id="IPR050557">
    <property type="entry name" value="RTX_toxin/Mannuronan_C5-epim"/>
</dbReference>
<keyword evidence="2" id="KW-0964">Secreted</keyword>
<organism evidence="6 7">
    <name type="scientific">Francisella opportunistica</name>
    <dbReference type="NCBI Taxonomy" id="2016517"/>
    <lineage>
        <taxon>Bacteria</taxon>
        <taxon>Pseudomonadati</taxon>
        <taxon>Pseudomonadota</taxon>
        <taxon>Gammaproteobacteria</taxon>
        <taxon>Thiotrichales</taxon>
        <taxon>Francisellaceae</taxon>
        <taxon>Francisella</taxon>
    </lineage>
</organism>
<evidence type="ECO:0000256" key="3">
    <source>
        <dbReference type="ARBA" id="ARBA00022837"/>
    </source>
</evidence>
<dbReference type="SUPFAM" id="SSF51120">
    <property type="entry name" value="beta-Roll"/>
    <property type="match status" value="4"/>
</dbReference>
<evidence type="ECO:0000313" key="7">
    <source>
        <dbReference type="Proteomes" id="UP000253862"/>
    </source>
</evidence>
<dbReference type="EMBL" id="CP022375">
    <property type="protein sequence ID" value="AXH29831.1"/>
    <property type="molecule type" value="Genomic_DNA"/>
</dbReference>
<dbReference type="InterPro" id="IPR001343">
    <property type="entry name" value="Hemolysn_Ca-bd"/>
</dbReference>
<dbReference type="PANTHER" id="PTHR38340:SF1">
    <property type="entry name" value="S-LAYER PROTEIN"/>
    <property type="match status" value="1"/>
</dbReference>
<feature type="domain" description="Fungal lipase-type" evidence="4">
    <location>
        <begin position="170"/>
        <end position="252"/>
    </location>
</feature>
<dbReference type="GO" id="GO:0005576">
    <property type="term" value="C:extracellular region"/>
    <property type="evidence" value="ECO:0007669"/>
    <property type="project" value="UniProtKB-SubCell"/>
</dbReference>
<dbReference type="PROSITE" id="PS00330">
    <property type="entry name" value="HEMOLYSIN_CALCIUM"/>
    <property type="match status" value="7"/>
</dbReference>
<evidence type="ECO:0000256" key="2">
    <source>
        <dbReference type="ARBA" id="ARBA00022525"/>
    </source>
</evidence>
<feature type="domain" description="Haemolysin-type calcium binding-related" evidence="5">
    <location>
        <begin position="1557"/>
        <end position="1600"/>
    </location>
</feature>
<dbReference type="InterPro" id="IPR002921">
    <property type="entry name" value="Fungal_lipase-type"/>
</dbReference>
<dbReference type="GO" id="GO:0006629">
    <property type="term" value="P:lipid metabolic process"/>
    <property type="evidence" value="ECO:0007669"/>
    <property type="project" value="InterPro"/>
</dbReference>
<accession>A0A345JR85</accession>
<keyword evidence="7" id="KW-1185">Reference proteome</keyword>
<dbReference type="Pfam" id="PF00353">
    <property type="entry name" value="HemolysinCabind"/>
    <property type="match status" value="8"/>
</dbReference>
<dbReference type="InterPro" id="IPR010566">
    <property type="entry name" value="Haemolys_ca-bd"/>
</dbReference>
<reference evidence="6 7" key="1">
    <citation type="submission" date="2017-07" db="EMBL/GenBank/DDBJ databases">
        <title>Complete genome sequences and comparative analysis of the novel pathogen Francisella opportunistica.</title>
        <authorList>
            <person name="Dietrich E.A."/>
            <person name="Kingry L.C."/>
            <person name="Petersen J.M."/>
        </authorList>
    </citation>
    <scope>NUCLEOTIDE SEQUENCE [LARGE SCALE GENOMIC DNA]</scope>
    <source>
        <strain evidence="6 7">14-2155</strain>
    </source>
</reference>
<sequence>MSNTNQLEINLNDAIQTTSNKNAVFDRLIYSNVFEGNIKVDENGNPLPLGKQFYETDAKGNFVTNTDGSYIIRNGLDAGTASYLMDNPTLVNSLKDYNIVATESNSLNGFTGMAISNEKTPKEVIFSSRGTEPSQINDLVADAILAVNEYSPIETSNAQVTSANEFAKSVLADTNITEAIFTGHSLGGYLAQVQAASTQETFADRVTITQVDTFNAPQAGEYIRSEYGSEVANSINNVAYSHITVGDVVSRSGNISGQEYVIGQVMMYSNTDGGPASHSITYFTDANQSTFNTTLLSKDGAIVTENLAQVLSSLDTQLAEAKAAIDGLDTWDNAMAYSANKLGVAGADNPYARLESIQQAKASLDRLLGNVEGYNEFKANYASISSIQETVAESLGGEQAQAVLDKVADAAVTKSVEEKEAFVESLADSAIVKSVMDAVLGTDGSFGIQSVDKLVLDKFIQANTQRYGDPLVVDLDGDGIETRGADGSVLFDHNADGVRTGTGWVNKDDGLLVRDIDGNGIIDNGRELFGDNTIKSDGTKATDGFDALRDLDSNNDGIFDANDEAFHEVKIWQDKDQDGVSDDGELISLSDAGIDSIDLNAKIVNQSVAGGILRKTSTATNTDGSTTTIGAMDFAENKFYSKFEEILQTSQDLQNSINVAGQGALRSLHESASQSPKLNELLKGLYSGATAVTDSAVHEVLLEWAKTANNFSTSLEILDGVTLDDGTQINVGISDRVRTVIEKTAILEALNGERLLSYNIKNNGSSYTISAQTGSESFWETRTVAKGGTTTTNDWFFHRLADNARATHISEGYASAFNSIKESVETSFIVREIQPFLLENLSFELDEAGEIALSFEGINEAIVEKIKADPVTGLNFYKNVIDVQDVTFLKDGWDYSSILGEANFTAEEVVSINAVEFKLDGKQIILSTDRDDNLSGFDSADAIYGNDGNDKLYGKGGNDLLDGGLGDDILRGESGNDILLGGEGNDNLVDNEGSNVLDGGSGDDWVQGEGTLRGGEGSDGLWADEYSTNTLEGGQGDDRIYTGYRSTNTIKYNLGDGFDLVARQGDGSAWGRRYEQTYNDRILFGEGISQSDLKLSNEGNDLIIQVGEDPANGMRVEGFYSTNRTYQSKVNRLEFADGTVLRRGVDAIFNPNFETTEEVDDITGSEWNDVIDGKGGNDILRGGLGNDKLVGGEGDDTLRGDSGNDILLGGEGNDNLVDNEGSNVLDGGSGDDWVQGEGTLRGGEGSDGLWADEYSTNTLEGGRGDDRIYTGYRSTNTIKYNLGDGFDLVARQGDGNAWGRRYEQAYNDKILFGEGITKEDLKLNKEGNDLIIQVGEDSANGMRVEGFYSTNKTYQSKVNRLEFADGTVLRRGVDAIFNPNFETTEEVDDITGSEWNDVIDGKGGNDILRGGLGNDKLVGGEGDDTLRGDSGNDILLGGEGNDNLVDNEGSNVLDGGSGDDWVQGEGTLRGGEGSDGLWADEYSTNTLEGGQGDDRIYTGYRSTNTIKYNLGDGFDLVARQGDGNAWGRRYEQVYNDKILFGEGITKEDLKLNKEGNDLIIQVGEDSANGMRVEGFYSTNKTYQSKVNRLEFADGTVLGRSDILVGTESDDVLVGNNNDNIIVGNGGDDTIITGSGNDYLRGGEGADTYVINVNDTGTKTIDMSSNDNSIDTIRLEGVNSSDVGFEVQDNDLAILLRGNSGDLISKVIVNNFYDEANENADNIQIETADALTDIPNFGEQMRQLKAMMEAEEAVNDIDDGGAISGSQVTTQVGNSELLDIWAPKSEIA</sequence>
<dbReference type="Gene3D" id="3.40.50.1820">
    <property type="entry name" value="alpha/beta hydrolase"/>
    <property type="match status" value="1"/>
</dbReference>
<dbReference type="Pfam" id="PF01764">
    <property type="entry name" value="Lipase_3"/>
    <property type="match status" value="1"/>
</dbReference>
<dbReference type="PRINTS" id="PR00313">
    <property type="entry name" value="CABNDNGRPT"/>
</dbReference>
<dbReference type="InterPro" id="IPR011049">
    <property type="entry name" value="Serralysin-like_metalloprot_C"/>
</dbReference>
<comment type="subcellular location">
    <subcellularLocation>
        <location evidence="1">Secreted</location>
    </subcellularLocation>
</comment>
<dbReference type="SUPFAM" id="SSF53474">
    <property type="entry name" value="alpha/beta-Hydrolases"/>
    <property type="match status" value="1"/>
</dbReference>
<evidence type="ECO:0000313" key="6">
    <source>
        <dbReference type="EMBL" id="AXH29831.1"/>
    </source>
</evidence>
<evidence type="ECO:0000259" key="4">
    <source>
        <dbReference type="Pfam" id="PF01764"/>
    </source>
</evidence>
<dbReference type="InterPro" id="IPR018511">
    <property type="entry name" value="Hemolysin-typ_Ca-bd_CS"/>
</dbReference>
<dbReference type="GO" id="GO:0005509">
    <property type="term" value="F:calcium ion binding"/>
    <property type="evidence" value="ECO:0007669"/>
    <property type="project" value="InterPro"/>
</dbReference>
<dbReference type="RefSeq" id="WP_114729690.1">
    <property type="nucleotide sequence ID" value="NZ_CP022375.1"/>
</dbReference>
<gene>
    <name evidence="6" type="ORF">CGC43_04150</name>
</gene>
<evidence type="ECO:0000256" key="1">
    <source>
        <dbReference type="ARBA" id="ARBA00004613"/>
    </source>
</evidence>
<protein>
    <submittedName>
        <fullName evidence="6">Uncharacterized protein</fullName>
    </submittedName>
</protein>
<dbReference type="InterPro" id="IPR029058">
    <property type="entry name" value="AB_hydrolase_fold"/>
</dbReference>
<evidence type="ECO:0000259" key="5">
    <source>
        <dbReference type="Pfam" id="PF06594"/>
    </source>
</evidence>